<dbReference type="GO" id="GO:0005886">
    <property type="term" value="C:plasma membrane"/>
    <property type="evidence" value="ECO:0007669"/>
    <property type="project" value="UniProtKB-SubCell"/>
</dbReference>
<organism evidence="9 10">
    <name type="scientific">Sinosporangium siamense</name>
    <dbReference type="NCBI Taxonomy" id="1367973"/>
    <lineage>
        <taxon>Bacteria</taxon>
        <taxon>Bacillati</taxon>
        <taxon>Actinomycetota</taxon>
        <taxon>Actinomycetes</taxon>
        <taxon>Streptosporangiales</taxon>
        <taxon>Streptosporangiaceae</taxon>
        <taxon>Sinosporangium</taxon>
    </lineage>
</organism>
<dbReference type="AlphaFoldDB" id="A0A919RAU5"/>
<comment type="similarity">
    <text evidence="7">Belongs to the binding-protein-dependent transport system permease family.</text>
</comment>
<accession>A0A919RAU5</accession>
<gene>
    <name evidence="9" type="ORF">Ssi02_07390</name>
</gene>
<dbReference type="InterPro" id="IPR035906">
    <property type="entry name" value="MetI-like_sf"/>
</dbReference>
<dbReference type="PROSITE" id="PS50928">
    <property type="entry name" value="ABC_TM1"/>
    <property type="match status" value="1"/>
</dbReference>
<evidence type="ECO:0000256" key="3">
    <source>
        <dbReference type="ARBA" id="ARBA00022475"/>
    </source>
</evidence>
<name>A0A919RAU5_9ACTN</name>
<feature type="transmembrane region" description="Helical" evidence="7">
    <location>
        <begin position="212"/>
        <end position="233"/>
    </location>
</feature>
<evidence type="ECO:0000256" key="5">
    <source>
        <dbReference type="ARBA" id="ARBA00022989"/>
    </source>
</evidence>
<feature type="transmembrane region" description="Helical" evidence="7">
    <location>
        <begin position="88"/>
        <end position="108"/>
    </location>
</feature>
<evidence type="ECO:0000259" key="8">
    <source>
        <dbReference type="PROSITE" id="PS50928"/>
    </source>
</evidence>
<keyword evidence="2 7" id="KW-0813">Transport</keyword>
<dbReference type="PANTHER" id="PTHR30151">
    <property type="entry name" value="ALKANE SULFONATE ABC TRANSPORTER-RELATED, MEMBRANE SUBUNIT"/>
    <property type="match status" value="1"/>
</dbReference>
<comment type="caution">
    <text evidence="9">The sequence shown here is derived from an EMBL/GenBank/DDBJ whole genome shotgun (WGS) entry which is preliminary data.</text>
</comment>
<evidence type="ECO:0000256" key="2">
    <source>
        <dbReference type="ARBA" id="ARBA00022448"/>
    </source>
</evidence>
<evidence type="ECO:0000313" key="9">
    <source>
        <dbReference type="EMBL" id="GII90508.1"/>
    </source>
</evidence>
<dbReference type="InterPro" id="IPR000515">
    <property type="entry name" value="MetI-like"/>
</dbReference>
<dbReference type="SUPFAM" id="SSF161098">
    <property type="entry name" value="MetI-like"/>
    <property type="match status" value="1"/>
</dbReference>
<evidence type="ECO:0000313" key="10">
    <source>
        <dbReference type="Proteomes" id="UP000606172"/>
    </source>
</evidence>
<evidence type="ECO:0000256" key="6">
    <source>
        <dbReference type="ARBA" id="ARBA00023136"/>
    </source>
</evidence>
<dbReference type="PANTHER" id="PTHR30151:SF0">
    <property type="entry name" value="ABC TRANSPORTER PERMEASE PROTEIN MJ0413-RELATED"/>
    <property type="match status" value="1"/>
</dbReference>
<evidence type="ECO:0000256" key="7">
    <source>
        <dbReference type="RuleBase" id="RU363032"/>
    </source>
</evidence>
<proteinExistence type="inferred from homology"/>
<feature type="transmembrane region" description="Helical" evidence="7">
    <location>
        <begin position="44"/>
        <end position="76"/>
    </location>
</feature>
<dbReference type="Pfam" id="PF00528">
    <property type="entry name" value="BPD_transp_1"/>
    <property type="match status" value="1"/>
</dbReference>
<dbReference type="EMBL" id="BOOW01000006">
    <property type="protein sequence ID" value="GII90508.1"/>
    <property type="molecule type" value="Genomic_DNA"/>
</dbReference>
<feature type="domain" description="ABC transmembrane type-1" evidence="8">
    <location>
        <begin position="50"/>
        <end position="230"/>
    </location>
</feature>
<dbReference type="RefSeq" id="WP_204020959.1">
    <property type="nucleotide sequence ID" value="NZ_BOOW01000006.1"/>
</dbReference>
<protein>
    <submittedName>
        <fullName evidence="9">Amino acid ABC transporter permease</fullName>
    </submittedName>
</protein>
<reference evidence="9" key="1">
    <citation type="submission" date="2021-01" db="EMBL/GenBank/DDBJ databases">
        <title>Whole genome shotgun sequence of Sinosporangium siamense NBRC 109515.</title>
        <authorList>
            <person name="Komaki H."/>
            <person name="Tamura T."/>
        </authorList>
    </citation>
    <scope>NUCLEOTIDE SEQUENCE</scope>
    <source>
        <strain evidence="9">NBRC 109515</strain>
    </source>
</reference>
<dbReference type="GO" id="GO:0055085">
    <property type="term" value="P:transmembrane transport"/>
    <property type="evidence" value="ECO:0007669"/>
    <property type="project" value="InterPro"/>
</dbReference>
<feature type="transmembrane region" description="Helical" evidence="7">
    <location>
        <begin position="156"/>
        <end position="175"/>
    </location>
</feature>
<keyword evidence="6 7" id="KW-0472">Membrane</keyword>
<keyword evidence="4 7" id="KW-0812">Transmembrane</keyword>
<evidence type="ECO:0000256" key="1">
    <source>
        <dbReference type="ARBA" id="ARBA00004651"/>
    </source>
</evidence>
<keyword evidence="10" id="KW-1185">Reference proteome</keyword>
<dbReference type="Proteomes" id="UP000606172">
    <property type="component" value="Unassembled WGS sequence"/>
</dbReference>
<dbReference type="CDD" id="cd06261">
    <property type="entry name" value="TM_PBP2"/>
    <property type="match status" value="1"/>
</dbReference>
<feature type="transmembrane region" description="Helical" evidence="7">
    <location>
        <begin position="181"/>
        <end position="200"/>
    </location>
</feature>
<comment type="subcellular location">
    <subcellularLocation>
        <location evidence="1 7">Cell membrane</location>
        <topology evidence="1 7">Multi-pass membrane protein</topology>
    </subcellularLocation>
</comment>
<dbReference type="Gene3D" id="1.10.3720.10">
    <property type="entry name" value="MetI-like"/>
    <property type="match status" value="1"/>
</dbReference>
<sequence length="246" mass="26261">MKYIKVAGVVVFLLLWQLAGQINPGIYSSPTLVVTEIVRLFTEGGLLGLVFGTVATMLLGWAFAAVIGVFTGFLIGRYRLASLVLEPYLVALYSVPLIAVVPLLVIWFGIGQTFLLATIVVATGIMLVFPTAAGTRETVRVYDQVARAYCVSGRHFLFKVLLPGALPFIATGMRISVQRALMAVIVGQFLVGHPGLGTLLSDARVRLDADEVFAVALVALAVGAALTALVGWADRTLSAWRPEVTS</sequence>
<evidence type="ECO:0000256" key="4">
    <source>
        <dbReference type="ARBA" id="ARBA00022692"/>
    </source>
</evidence>
<feature type="transmembrane region" description="Helical" evidence="7">
    <location>
        <begin position="114"/>
        <end position="135"/>
    </location>
</feature>
<keyword evidence="3" id="KW-1003">Cell membrane</keyword>
<keyword evidence="5 7" id="KW-1133">Transmembrane helix</keyword>